<dbReference type="Proteomes" id="UP000824533">
    <property type="component" value="Linkage Group LG20"/>
</dbReference>
<protein>
    <submittedName>
        <fullName evidence="1">Uncharacterized protein</fullName>
    </submittedName>
</protein>
<dbReference type="EMBL" id="CM034406">
    <property type="protein sequence ID" value="KAJ0173390.1"/>
    <property type="molecule type" value="Genomic_DNA"/>
</dbReference>
<sequence>MSQPNIECSERDNFISQGSKMKDSPELYGSSNAGVQMDAIHFLEQYKSKMKWKQRGDRSIDLGSADGSTTIVLQKYLPPNYEALVGCDLNEKSVKFANDKYANHRISFQVLDIQGELPAKLRGSFDHVFSFYTIHWVHDQKKAFRNVFDLLLEDGDCLLLLLGRHPIYTMYLALAQSQRWATYLKDVHNIVSPYHDCQEPDILISKMMEDAGFKYVDVKCKQLTCEYNPLDAFKKIIVAIDPFGIPEELMKEFLVDCQRVLRDLQLLHTTESGVIVMRAPYNLLVVHARK</sequence>
<organism evidence="1 2">
    <name type="scientific">Dendrolimus kikuchii</name>
    <dbReference type="NCBI Taxonomy" id="765133"/>
    <lineage>
        <taxon>Eukaryota</taxon>
        <taxon>Metazoa</taxon>
        <taxon>Ecdysozoa</taxon>
        <taxon>Arthropoda</taxon>
        <taxon>Hexapoda</taxon>
        <taxon>Insecta</taxon>
        <taxon>Pterygota</taxon>
        <taxon>Neoptera</taxon>
        <taxon>Endopterygota</taxon>
        <taxon>Lepidoptera</taxon>
        <taxon>Glossata</taxon>
        <taxon>Ditrysia</taxon>
        <taxon>Bombycoidea</taxon>
        <taxon>Lasiocampidae</taxon>
        <taxon>Dendrolimus</taxon>
    </lineage>
</organism>
<proteinExistence type="predicted"/>
<accession>A0ACC1CP60</accession>
<comment type="caution">
    <text evidence="1">The sequence shown here is derived from an EMBL/GenBank/DDBJ whole genome shotgun (WGS) entry which is preliminary data.</text>
</comment>
<evidence type="ECO:0000313" key="2">
    <source>
        <dbReference type="Proteomes" id="UP000824533"/>
    </source>
</evidence>
<evidence type="ECO:0000313" key="1">
    <source>
        <dbReference type="EMBL" id="KAJ0173390.1"/>
    </source>
</evidence>
<name>A0ACC1CP60_9NEOP</name>
<reference evidence="1 2" key="1">
    <citation type="journal article" date="2021" name="Front. Genet.">
        <title>Chromosome-Level Genome Assembly Reveals Significant Gene Expansion in the Toll and IMD Signaling Pathways of Dendrolimus kikuchii.</title>
        <authorList>
            <person name="Zhou J."/>
            <person name="Wu P."/>
            <person name="Xiong Z."/>
            <person name="Liu N."/>
            <person name="Zhao N."/>
            <person name="Ji M."/>
            <person name="Qiu Y."/>
            <person name="Yang B."/>
        </authorList>
    </citation>
    <scope>NUCLEOTIDE SEQUENCE [LARGE SCALE GENOMIC DNA]</scope>
    <source>
        <strain evidence="1">Ann1</strain>
    </source>
</reference>
<gene>
    <name evidence="1" type="ORF">K1T71_011566</name>
</gene>
<keyword evidence="2" id="KW-1185">Reference proteome</keyword>